<keyword evidence="1" id="KW-0472">Membrane</keyword>
<evidence type="ECO:0008006" key="4">
    <source>
        <dbReference type="Google" id="ProtNLM"/>
    </source>
</evidence>
<feature type="transmembrane region" description="Helical" evidence="1">
    <location>
        <begin position="39"/>
        <end position="57"/>
    </location>
</feature>
<evidence type="ECO:0000313" key="3">
    <source>
        <dbReference type="Proteomes" id="UP000711178"/>
    </source>
</evidence>
<protein>
    <recommendedName>
        <fullName evidence="4">SMODS-associating 2TM beta-strand rich effector domain-containing protein</fullName>
    </recommendedName>
</protein>
<keyword evidence="1" id="KW-1133">Transmembrane helix</keyword>
<organism evidence="2 3">
    <name type="scientific">Chromobacterium subtsugae</name>
    <dbReference type="NCBI Taxonomy" id="251747"/>
    <lineage>
        <taxon>Bacteria</taxon>
        <taxon>Pseudomonadati</taxon>
        <taxon>Pseudomonadota</taxon>
        <taxon>Betaproteobacteria</taxon>
        <taxon>Neisseriales</taxon>
        <taxon>Chromobacteriaceae</taxon>
        <taxon>Chromobacterium</taxon>
    </lineage>
</organism>
<evidence type="ECO:0000256" key="1">
    <source>
        <dbReference type="SAM" id="Phobius"/>
    </source>
</evidence>
<dbReference type="RefSeq" id="WP_146008299.1">
    <property type="nucleotide sequence ID" value="NZ_CP142381.1"/>
</dbReference>
<accession>A0ABS7FJ39</accession>
<sequence>MGDMFGKLTSRNLMVIGLVLIFLGNIFKLTVLEVKMHELIANIGALLLVVGVMQWFFDQEGRRLIIDDVKSTLDFYFSKHDGEIKKRDFVRSGGVIDFLEHSRDLHSDDNRKELGEVSKFIIGVHYSDGFLSRFKDLIESRLSRGKEVHIHRVKAGGAAAKYLEHWHVGAIVSQCISKQDRVVGAFKNGNLITIRDVDAVQKYSFIYTEKFIWVILSTSSMGYVASIPALKIQAGTAMYEFLKNDIENLGAMV</sequence>
<dbReference type="EMBL" id="JAHDTB010000033">
    <property type="protein sequence ID" value="MBW8290104.1"/>
    <property type="molecule type" value="Genomic_DNA"/>
</dbReference>
<dbReference type="Proteomes" id="UP000711178">
    <property type="component" value="Unassembled WGS sequence"/>
</dbReference>
<comment type="caution">
    <text evidence="2">The sequence shown here is derived from an EMBL/GenBank/DDBJ whole genome shotgun (WGS) entry which is preliminary data.</text>
</comment>
<keyword evidence="3" id="KW-1185">Reference proteome</keyword>
<feature type="transmembrane region" description="Helical" evidence="1">
    <location>
        <begin position="12"/>
        <end position="32"/>
    </location>
</feature>
<dbReference type="GeneID" id="89685864"/>
<gene>
    <name evidence="2" type="ORF">KIF53_20900</name>
</gene>
<evidence type="ECO:0000313" key="2">
    <source>
        <dbReference type="EMBL" id="MBW8290104.1"/>
    </source>
</evidence>
<reference evidence="2 3" key="1">
    <citation type="submission" date="2021-05" db="EMBL/GenBank/DDBJ databases">
        <title>Draft Whole Genome Sequencing Of Biosensor Chromobacterium violaceum Strain CV026 Reveals A Regulatory RNA In Chromobacterium violaceum Phenotype Regulatory Network.</title>
        <authorList>
            <person name="Hong K.W."/>
            <person name="Chan K.G."/>
            <person name="Chang C.-Y."/>
        </authorList>
    </citation>
    <scope>NUCLEOTIDE SEQUENCE [LARGE SCALE GENOMIC DNA]</scope>
    <source>
        <strain evidence="2 3">ATCC 31532</strain>
    </source>
</reference>
<keyword evidence="1" id="KW-0812">Transmembrane</keyword>
<name>A0ABS7FJ39_9NEIS</name>
<proteinExistence type="predicted"/>